<evidence type="ECO:0000259" key="1">
    <source>
        <dbReference type="Pfam" id="PF07727"/>
    </source>
</evidence>
<reference evidence="3" key="2">
    <citation type="journal article" date="2024" name="Plant">
        <title>Genomic evolution and insights into agronomic trait innovations of Sesamum species.</title>
        <authorList>
            <person name="Miao H."/>
            <person name="Wang L."/>
            <person name="Qu L."/>
            <person name="Liu H."/>
            <person name="Sun Y."/>
            <person name="Le M."/>
            <person name="Wang Q."/>
            <person name="Wei S."/>
            <person name="Zheng Y."/>
            <person name="Lin W."/>
            <person name="Duan Y."/>
            <person name="Cao H."/>
            <person name="Xiong S."/>
            <person name="Wang X."/>
            <person name="Wei L."/>
            <person name="Li C."/>
            <person name="Ma Q."/>
            <person name="Ju M."/>
            <person name="Zhao R."/>
            <person name="Li G."/>
            <person name="Mu C."/>
            <person name="Tian Q."/>
            <person name="Mei H."/>
            <person name="Zhang T."/>
            <person name="Gao T."/>
            <person name="Zhang H."/>
        </authorList>
    </citation>
    <scope>NUCLEOTIDE SEQUENCE</scope>
    <source>
        <strain evidence="3">G01</strain>
    </source>
</reference>
<dbReference type="PANTHER" id="PTHR37610">
    <property type="entry name" value="CCHC-TYPE DOMAIN-CONTAINING PROTEIN"/>
    <property type="match status" value="1"/>
</dbReference>
<comment type="caution">
    <text evidence="3">The sequence shown here is derived from an EMBL/GenBank/DDBJ whole genome shotgun (WGS) entry which is preliminary data.</text>
</comment>
<feature type="domain" description="Retrotransposon Copia-like N-terminal" evidence="2">
    <location>
        <begin position="5"/>
        <end position="48"/>
    </location>
</feature>
<dbReference type="Pfam" id="PF14244">
    <property type="entry name" value="Retrotran_gag_3"/>
    <property type="match status" value="1"/>
</dbReference>
<sequence>MQGGEQSSMIIVTTPRKNMSHFSWSRAVKLALHARMKLCFIGGSFEKPRKNDAYYEKWMRTNSMVQTWILNSISKDIVDAFLYTKTSRELWKELEERYVNKAFSMVLRVKKQRQVQVGTNETAYSVALHTKWINAGGFELKQDLAYRGNFKGKDGGIDKRSQHCTHCLKPGHKKENCFKLHGFPDWHEAGGNTNTNTNTPALTEATKELVNLMKGKIVQGKMPQDPLHVNFATGDFADDVLLTGTSLEALQVVKAYLHRLFTIKDLDFAKYFLGLELARSTHGTCVTQIKYLCDILVDCHMTEAEPTATPLPPGIKFEADAGPLLPHPDHYRCLVGQLLYLAFRVLIFPLLFSS</sequence>
<dbReference type="EMBL" id="JACGWK010001702">
    <property type="protein sequence ID" value="KAL0283730.1"/>
    <property type="molecule type" value="Genomic_DNA"/>
</dbReference>
<dbReference type="PANTHER" id="PTHR37610:SF40">
    <property type="entry name" value="OS01G0909600 PROTEIN"/>
    <property type="match status" value="1"/>
</dbReference>
<protein>
    <recommendedName>
        <fullName evidence="4">Retrotransposon Copia-like N-terminal domain-containing protein</fullName>
    </recommendedName>
</protein>
<feature type="domain" description="Reverse transcriptase Ty1/copia-type" evidence="1">
    <location>
        <begin position="234"/>
        <end position="311"/>
    </location>
</feature>
<dbReference type="Pfam" id="PF07727">
    <property type="entry name" value="RVT_2"/>
    <property type="match status" value="1"/>
</dbReference>
<evidence type="ECO:0008006" key="4">
    <source>
        <dbReference type="Google" id="ProtNLM"/>
    </source>
</evidence>
<organism evidence="3">
    <name type="scientific">Sesamum angustifolium</name>
    <dbReference type="NCBI Taxonomy" id="2727405"/>
    <lineage>
        <taxon>Eukaryota</taxon>
        <taxon>Viridiplantae</taxon>
        <taxon>Streptophyta</taxon>
        <taxon>Embryophyta</taxon>
        <taxon>Tracheophyta</taxon>
        <taxon>Spermatophyta</taxon>
        <taxon>Magnoliopsida</taxon>
        <taxon>eudicotyledons</taxon>
        <taxon>Gunneridae</taxon>
        <taxon>Pentapetalae</taxon>
        <taxon>asterids</taxon>
        <taxon>lamiids</taxon>
        <taxon>Lamiales</taxon>
        <taxon>Pedaliaceae</taxon>
        <taxon>Sesamum</taxon>
    </lineage>
</organism>
<dbReference type="InterPro" id="IPR013103">
    <property type="entry name" value="RVT_2"/>
</dbReference>
<proteinExistence type="predicted"/>
<evidence type="ECO:0000313" key="3">
    <source>
        <dbReference type="EMBL" id="KAL0283730.1"/>
    </source>
</evidence>
<dbReference type="AlphaFoldDB" id="A0AAW2INZ3"/>
<name>A0AAW2INZ3_9LAMI</name>
<accession>A0AAW2INZ3</accession>
<evidence type="ECO:0000259" key="2">
    <source>
        <dbReference type="Pfam" id="PF14244"/>
    </source>
</evidence>
<reference evidence="3" key="1">
    <citation type="submission" date="2020-06" db="EMBL/GenBank/DDBJ databases">
        <authorList>
            <person name="Li T."/>
            <person name="Hu X."/>
            <person name="Zhang T."/>
            <person name="Song X."/>
            <person name="Zhang H."/>
            <person name="Dai N."/>
            <person name="Sheng W."/>
            <person name="Hou X."/>
            <person name="Wei L."/>
        </authorList>
    </citation>
    <scope>NUCLEOTIDE SEQUENCE</scope>
    <source>
        <strain evidence="3">G01</strain>
        <tissue evidence="3">Leaf</tissue>
    </source>
</reference>
<dbReference type="InterPro" id="IPR029472">
    <property type="entry name" value="Copia-like_N"/>
</dbReference>
<gene>
    <name evidence="3" type="ORF">Sangu_2870000</name>
</gene>